<accession>A0ABU0IKF2</accession>
<dbReference type="EMBL" id="JAUSVS010000001">
    <property type="protein sequence ID" value="MDQ0462490.1"/>
    <property type="molecule type" value="Genomic_DNA"/>
</dbReference>
<comment type="caution">
    <text evidence="2">The sequence shown here is derived from an EMBL/GenBank/DDBJ whole genome shotgun (WGS) entry which is preliminary data.</text>
</comment>
<organism evidence="2 3">
    <name type="scientific">Caulobacter ginsengisoli</name>
    <dbReference type="NCBI Taxonomy" id="400775"/>
    <lineage>
        <taxon>Bacteria</taxon>
        <taxon>Pseudomonadati</taxon>
        <taxon>Pseudomonadota</taxon>
        <taxon>Alphaproteobacteria</taxon>
        <taxon>Caulobacterales</taxon>
        <taxon>Caulobacteraceae</taxon>
        <taxon>Caulobacter</taxon>
    </lineage>
</organism>
<evidence type="ECO:0000313" key="3">
    <source>
        <dbReference type="Proteomes" id="UP001228905"/>
    </source>
</evidence>
<keyword evidence="1" id="KW-0732">Signal</keyword>
<evidence type="ECO:0000313" key="2">
    <source>
        <dbReference type="EMBL" id="MDQ0462490.1"/>
    </source>
</evidence>
<dbReference type="InterPro" id="IPR010239">
    <property type="entry name" value="CHP02001"/>
</dbReference>
<sequence length="231" mass="24092">MKTWKLALAAAAASLSMGGVALADDAPAVTFNVGVASDYVFRGVSQTDESVQVFGGADVTSGIFYAGVWASNVDFGDDTSAEVDGYFGVKPTVGAVNLDIGAVYYGYVNAPSGSDYGYWEGKIAGSVPAGPLTLGAAAYYSPDFFGGVGDALYYEVNASGSPADKWTVSGALGHQTIDDFSVLDYTTWNLGVSYAFTDKISADLRYHDSDIDFCSSICDSRVVLSLKATLP</sequence>
<dbReference type="Pfam" id="PF09694">
    <property type="entry name" value="Gcw_chp"/>
    <property type="match status" value="1"/>
</dbReference>
<evidence type="ECO:0000256" key="1">
    <source>
        <dbReference type="SAM" id="SignalP"/>
    </source>
</evidence>
<reference evidence="2 3" key="1">
    <citation type="submission" date="2023-07" db="EMBL/GenBank/DDBJ databases">
        <title>Genomic Encyclopedia of Type Strains, Phase IV (KMG-IV): sequencing the most valuable type-strain genomes for metagenomic binning, comparative biology and taxonomic classification.</title>
        <authorList>
            <person name="Goeker M."/>
        </authorList>
    </citation>
    <scope>NUCLEOTIDE SEQUENCE [LARGE SCALE GENOMIC DNA]</scope>
    <source>
        <strain evidence="2 3">DSM 18695</strain>
    </source>
</reference>
<protein>
    <submittedName>
        <fullName evidence="2">Uncharacterized protein (TIGR02001 family)</fullName>
    </submittedName>
</protein>
<dbReference type="Proteomes" id="UP001228905">
    <property type="component" value="Unassembled WGS sequence"/>
</dbReference>
<name>A0ABU0IKF2_9CAUL</name>
<feature type="signal peptide" evidence="1">
    <location>
        <begin position="1"/>
        <end position="23"/>
    </location>
</feature>
<dbReference type="NCBIfam" id="TIGR02001">
    <property type="entry name" value="gcw_chp"/>
    <property type="match status" value="1"/>
</dbReference>
<proteinExistence type="predicted"/>
<dbReference type="RefSeq" id="WP_307344848.1">
    <property type="nucleotide sequence ID" value="NZ_JAUSVS010000001.1"/>
</dbReference>
<keyword evidence="3" id="KW-1185">Reference proteome</keyword>
<feature type="chain" id="PRO_5046116982" evidence="1">
    <location>
        <begin position="24"/>
        <end position="231"/>
    </location>
</feature>
<dbReference type="SUPFAM" id="SSF56935">
    <property type="entry name" value="Porins"/>
    <property type="match status" value="1"/>
</dbReference>
<gene>
    <name evidence="2" type="ORF">QO010_000238</name>
</gene>